<dbReference type="AlphaFoldDB" id="A0A9N9LDJ1"/>
<feature type="compositionally biased region" description="Pro residues" evidence="1">
    <location>
        <begin position="52"/>
        <end position="67"/>
    </location>
</feature>
<feature type="region of interest" description="Disordered" evidence="1">
    <location>
        <begin position="176"/>
        <end position="213"/>
    </location>
</feature>
<dbReference type="SUPFAM" id="SSF52833">
    <property type="entry name" value="Thioredoxin-like"/>
    <property type="match status" value="1"/>
</dbReference>
<dbReference type="EMBL" id="CAJVRM010000027">
    <property type="protein sequence ID" value="CAG8971748.1"/>
    <property type="molecule type" value="Genomic_DNA"/>
</dbReference>
<proteinExistence type="predicted"/>
<dbReference type="Gene3D" id="3.10.20.90">
    <property type="entry name" value="Phosphatidylinositol 3-kinase Catalytic Subunit, Chain A, domain 1"/>
    <property type="match status" value="1"/>
</dbReference>
<dbReference type="CDD" id="cd02958">
    <property type="entry name" value="UAS"/>
    <property type="match status" value="1"/>
</dbReference>
<accession>A0A9N9LDJ1</accession>
<dbReference type="InterPro" id="IPR029071">
    <property type="entry name" value="Ubiquitin-like_domsf"/>
</dbReference>
<dbReference type="Pfam" id="PF00789">
    <property type="entry name" value="UBX"/>
    <property type="match status" value="1"/>
</dbReference>
<dbReference type="PANTHER" id="PTHR23322">
    <property type="entry name" value="FAS-ASSOCIATED PROTEIN"/>
    <property type="match status" value="1"/>
</dbReference>
<dbReference type="InterPro" id="IPR036249">
    <property type="entry name" value="Thioredoxin-like_sf"/>
</dbReference>
<evidence type="ECO:0000259" key="2">
    <source>
        <dbReference type="SMART" id="SM00594"/>
    </source>
</evidence>
<dbReference type="InterPro" id="IPR001012">
    <property type="entry name" value="UBX_dom"/>
</dbReference>
<dbReference type="SUPFAM" id="SSF46934">
    <property type="entry name" value="UBA-like"/>
    <property type="match status" value="1"/>
</dbReference>
<sequence>MDSDAVDMFVAVTGKSQAVARRYLEMTENNGEQAVALFFESPDLAAGADEPSAPPVPSNTRPQPAPATGPRSSNQVIDLDDEDEDMEEVEEDEQASAAAAIGQAADFEDDEAMARRLQEEFYAGGDAAGGFDADGVRAPIASTRETLMGPDADWGSEDIHQAVQYQMQRRLARGRGGRSGVFNQQNDPSIWDDAAAGGSSSTPSQATAGETVDSKSARLAKLFRPPFDLMKQIPWDTARNMGKEEKKWIMVNIQDPSIFDCQLLNRDIWANQGINELVRENFVFLQYSKDDPRANQYLQYYFPGHESPDSYPHISIIDPRTGEKMKTWSGPKKLDPVEFLMQLVEFLDRYSLDPSIKNPVAKHKPEKPKAFDVGRLTEQEMLDLALENSLSTGSSSGPKEHDPDDLTKSFGDVGKGKGREGDATEASNGQVDESEMAAPSTYSRILSDRPHVEPEQGPGVTRIQFRHANGRVIRKFKVDDPVSRLYEWLKADPLEGKKGIAFDLRMMGKDLSEVLEETIAAAGLKNGTVMVEYLEE</sequence>
<dbReference type="PANTHER" id="PTHR23322:SF6">
    <property type="entry name" value="UBX DOMAIN-CONTAINING PROTEIN 7"/>
    <property type="match status" value="1"/>
</dbReference>
<feature type="region of interest" description="Disordered" evidence="1">
    <location>
        <begin position="389"/>
        <end position="459"/>
    </location>
</feature>
<dbReference type="InterPro" id="IPR050730">
    <property type="entry name" value="UBX_domain-protein"/>
</dbReference>
<feature type="domain" description="UAS" evidence="2">
    <location>
        <begin position="218"/>
        <end position="344"/>
    </location>
</feature>
<dbReference type="InterPro" id="IPR006577">
    <property type="entry name" value="UAS"/>
</dbReference>
<dbReference type="Gene3D" id="1.10.8.10">
    <property type="entry name" value="DNA helicase RuvA subunit, C-terminal domain"/>
    <property type="match status" value="1"/>
</dbReference>
<dbReference type="SUPFAM" id="SSF54236">
    <property type="entry name" value="Ubiquitin-like"/>
    <property type="match status" value="1"/>
</dbReference>
<keyword evidence="4" id="KW-1185">Reference proteome</keyword>
<evidence type="ECO:0000256" key="1">
    <source>
        <dbReference type="SAM" id="MobiDB-lite"/>
    </source>
</evidence>
<evidence type="ECO:0000313" key="3">
    <source>
        <dbReference type="EMBL" id="CAG8971748.1"/>
    </source>
</evidence>
<dbReference type="InterPro" id="IPR009060">
    <property type="entry name" value="UBA-like_sf"/>
</dbReference>
<dbReference type="Pfam" id="PF14555">
    <property type="entry name" value="UBA_4"/>
    <property type="match status" value="1"/>
</dbReference>
<organism evidence="3 4">
    <name type="scientific">Hymenoscyphus albidus</name>
    <dbReference type="NCBI Taxonomy" id="595503"/>
    <lineage>
        <taxon>Eukaryota</taxon>
        <taxon>Fungi</taxon>
        <taxon>Dikarya</taxon>
        <taxon>Ascomycota</taxon>
        <taxon>Pezizomycotina</taxon>
        <taxon>Leotiomycetes</taxon>
        <taxon>Helotiales</taxon>
        <taxon>Helotiaceae</taxon>
        <taxon>Hymenoscyphus</taxon>
    </lineage>
</organism>
<protein>
    <recommendedName>
        <fullName evidence="2">UAS domain-containing protein</fullName>
    </recommendedName>
</protein>
<comment type="caution">
    <text evidence="3">The sequence shown here is derived from an EMBL/GenBank/DDBJ whole genome shotgun (WGS) entry which is preliminary data.</text>
</comment>
<reference evidence="3" key="1">
    <citation type="submission" date="2021-07" db="EMBL/GenBank/DDBJ databases">
        <authorList>
            <person name="Durling M."/>
        </authorList>
    </citation>
    <scope>NUCLEOTIDE SEQUENCE</scope>
</reference>
<dbReference type="CDD" id="cd01767">
    <property type="entry name" value="UBX"/>
    <property type="match status" value="1"/>
</dbReference>
<feature type="region of interest" description="Disordered" evidence="1">
    <location>
        <begin position="40"/>
        <end position="76"/>
    </location>
</feature>
<name>A0A9N9LDJ1_9HELO</name>
<dbReference type="Gene3D" id="3.40.30.10">
    <property type="entry name" value="Glutaredoxin"/>
    <property type="match status" value="1"/>
</dbReference>
<dbReference type="GO" id="GO:0005634">
    <property type="term" value="C:nucleus"/>
    <property type="evidence" value="ECO:0007669"/>
    <property type="project" value="TreeGrafter"/>
</dbReference>
<dbReference type="Pfam" id="PF13899">
    <property type="entry name" value="Thioredoxin_7"/>
    <property type="match status" value="1"/>
</dbReference>
<gene>
    <name evidence="3" type="ORF">HYALB_00007228</name>
</gene>
<evidence type="ECO:0000313" key="4">
    <source>
        <dbReference type="Proteomes" id="UP000701801"/>
    </source>
</evidence>
<dbReference type="SMART" id="SM00594">
    <property type="entry name" value="UAS"/>
    <property type="match status" value="1"/>
</dbReference>
<feature type="compositionally biased region" description="Basic and acidic residues" evidence="1">
    <location>
        <begin position="398"/>
        <end position="407"/>
    </location>
</feature>
<dbReference type="GO" id="GO:0043130">
    <property type="term" value="F:ubiquitin binding"/>
    <property type="evidence" value="ECO:0007669"/>
    <property type="project" value="TreeGrafter"/>
</dbReference>
<dbReference type="Proteomes" id="UP000701801">
    <property type="component" value="Unassembled WGS sequence"/>
</dbReference>
<feature type="compositionally biased region" description="Polar residues" evidence="1">
    <location>
        <begin position="198"/>
        <end position="208"/>
    </location>
</feature>
<dbReference type="GO" id="GO:0043161">
    <property type="term" value="P:proteasome-mediated ubiquitin-dependent protein catabolic process"/>
    <property type="evidence" value="ECO:0007669"/>
    <property type="project" value="TreeGrafter"/>
</dbReference>
<dbReference type="OrthoDB" id="270602at2759"/>